<evidence type="ECO:0000313" key="4">
    <source>
        <dbReference type="Proteomes" id="UP000095751"/>
    </source>
</evidence>
<accession>A0A1E7FYC6</accession>
<name>A0A1E7FYC6_9STRA</name>
<gene>
    <name evidence="3" type="ORF">FRACYDRAFT_177787</name>
</gene>
<dbReference type="InParanoid" id="A0A1E7FYC6"/>
<proteinExistence type="predicted"/>
<feature type="domain" description="Helicase-associated" evidence="2">
    <location>
        <begin position="123"/>
        <end position="190"/>
    </location>
</feature>
<dbReference type="Proteomes" id="UP000095751">
    <property type="component" value="Unassembled WGS sequence"/>
</dbReference>
<organism evidence="3 4">
    <name type="scientific">Fragilariopsis cylindrus CCMP1102</name>
    <dbReference type="NCBI Taxonomy" id="635003"/>
    <lineage>
        <taxon>Eukaryota</taxon>
        <taxon>Sar</taxon>
        <taxon>Stramenopiles</taxon>
        <taxon>Ochrophyta</taxon>
        <taxon>Bacillariophyta</taxon>
        <taxon>Bacillariophyceae</taxon>
        <taxon>Bacillariophycidae</taxon>
        <taxon>Bacillariales</taxon>
        <taxon>Bacillariaceae</taxon>
        <taxon>Fragilariopsis</taxon>
    </lineage>
</organism>
<feature type="domain" description="Helicase-associated" evidence="2">
    <location>
        <begin position="44"/>
        <end position="112"/>
    </location>
</feature>
<protein>
    <recommendedName>
        <fullName evidence="2">Helicase-associated domain-containing protein</fullName>
    </recommendedName>
</protein>
<dbReference type="Gene3D" id="6.10.140.530">
    <property type="match status" value="2"/>
</dbReference>
<keyword evidence="4" id="KW-1185">Reference proteome</keyword>
<dbReference type="InterPro" id="IPR005114">
    <property type="entry name" value="Helicase_assoc"/>
</dbReference>
<feature type="region of interest" description="Disordered" evidence="1">
    <location>
        <begin position="1"/>
        <end position="39"/>
    </location>
</feature>
<dbReference type="KEGG" id="fcy:FRACYDRAFT_177787"/>
<evidence type="ECO:0000256" key="1">
    <source>
        <dbReference type="SAM" id="MobiDB-lite"/>
    </source>
</evidence>
<dbReference type="PANTHER" id="PTHR33418">
    <property type="entry name" value="HELICASE-ASSOCIATED"/>
    <property type="match status" value="1"/>
</dbReference>
<feature type="compositionally biased region" description="Low complexity" evidence="1">
    <location>
        <begin position="1"/>
        <end position="16"/>
    </location>
</feature>
<evidence type="ECO:0000313" key="3">
    <source>
        <dbReference type="EMBL" id="OEU23150.1"/>
    </source>
</evidence>
<dbReference type="PANTHER" id="PTHR33418:SF1">
    <property type="entry name" value="HELICASE-ASSOCIATED DOMAIN-CONTAINING PROTEIN"/>
    <property type="match status" value="1"/>
</dbReference>
<dbReference type="Pfam" id="PF03457">
    <property type="entry name" value="HA"/>
    <property type="match status" value="2"/>
</dbReference>
<dbReference type="AlphaFoldDB" id="A0A1E7FYC6"/>
<dbReference type="EMBL" id="KV784353">
    <property type="protein sequence ID" value="OEU23150.1"/>
    <property type="molecule type" value="Genomic_DNA"/>
</dbReference>
<sequence>MNQQERQQQLLRQTQQGNSNKNHDGLSDDEVQIVDGNPHTARTKENWNLMFKELRKYRIKNGHCKASRTKDDPKLAQWVKRQREAHATLDGTTHCNCKITPEQIIKLDSLSFWWGIKHPTQPSWHESYEQLKKYQQSIGNCNVPMNKPGESPTPLTKWVSYQRSEFKYYTKGRESLLTIKQIDKLTKLGFDWNGKLVDQTQTLKKQHKLKTQTNAVNNTISATQTKTTVVKNAATSQKKDHESVEL</sequence>
<reference evidence="3 4" key="1">
    <citation type="submission" date="2016-09" db="EMBL/GenBank/DDBJ databases">
        <title>Extensive genetic diversity and differential bi-allelic expression allows diatom success in the polar Southern Ocean.</title>
        <authorList>
            <consortium name="DOE Joint Genome Institute"/>
            <person name="Mock T."/>
            <person name="Otillar R.P."/>
            <person name="Strauss J."/>
            <person name="Dupont C."/>
            <person name="Frickenhaus S."/>
            <person name="Maumus F."/>
            <person name="Mcmullan M."/>
            <person name="Sanges R."/>
            <person name="Schmutz J."/>
            <person name="Toseland A."/>
            <person name="Valas R."/>
            <person name="Veluchamy A."/>
            <person name="Ward B.J."/>
            <person name="Allen A."/>
            <person name="Barry K."/>
            <person name="Falciatore A."/>
            <person name="Ferrante M."/>
            <person name="Fortunato A.E."/>
            <person name="Gloeckner G."/>
            <person name="Gruber A."/>
            <person name="Hipkin R."/>
            <person name="Janech M."/>
            <person name="Kroth P."/>
            <person name="Leese F."/>
            <person name="Lindquist E."/>
            <person name="Lyon B.R."/>
            <person name="Martin J."/>
            <person name="Mayer C."/>
            <person name="Parker M."/>
            <person name="Quesneville H."/>
            <person name="Raymond J."/>
            <person name="Uhlig C."/>
            <person name="Valentin K.U."/>
            <person name="Worden A.Z."/>
            <person name="Armbrust E.V."/>
            <person name="Bowler C."/>
            <person name="Green B."/>
            <person name="Moulton V."/>
            <person name="Van Oosterhout C."/>
            <person name="Grigoriev I."/>
        </authorList>
    </citation>
    <scope>NUCLEOTIDE SEQUENCE [LARGE SCALE GENOMIC DNA]</scope>
    <source>
        <strain evidence="3 4">CCMP1102</strain>
    </source>
</reference>
<evidence type="ECO:0000259" key="2">
    <source>
        <dbReference type="Pfam" id="PF03457"/>
    </source>
</evidence>